<dbReference type="EMBL" id="LPBJ01000047">
    <property type="protein sequence ID" value="KVP98306.1"/>
    <property type="molecule type" value="Genomic_DNA"/>
</dbReference>
<gene>
    <name evidence="1" type="ORF">WJ96_07230</name>
</gene>
<protein>
    <submittedName>
        <fullName evidence="1">Uncharacterized protein</fullName>
    </submittedName>
</protein>
<reference evidence="1 2" key="1">
    <citation type="submission" date="2015-11" db="EMBL/GenBank/DDBJ databases">
        <title>Expanding the genomic diversity of Burkholderia species for the development of highly accurate diagnostics.</title>
        <authorList>
            <person name="Sahl J."/>
            <person name="Keim P."/>
            <person name="Wagner D."/>
        </authorList>
    </citation>
    <scope>NUCLEOTIDE SEQUENCE [LARGE SCALE GENOMIC DNA]</scope>
    <source>
        <strain evidence="1 2">MSMB1808WGS</strain>
    </source>
</reference>
<organism evidence="1 2">
    <name type="scientific">Burkholderia ubonensis</name>
    <dbReference type="NCBI Taxonomy" id="101571"/>
    <lineage>
        <taxon>Bacteria</taxon>
        <taxon>Pseudomonadati</taxon>
        <taxon>Pseudomonadota</taxon>
        <taxon>Betaproteobacteria</taxon>
        <taxon>Burkholderiales</taxon>
        <taxon>Burkholderiaceae</taxon>
        <taxon>Burkholderia</taxon>
        <taxon>Burkholderia cepacia complex</taxon>
    </lineage>
</organism>
<dbReference type="Proteomes" id="UP000056453">
    <property type="component" value="Unassembled WGS sequence"/>
</dbReference>
<keyword evidence="2" id="KW-1185">Reference proteome</keyword>
<name>A0AAW3N2T6_9BURK</name>
<dbReference type="AlphaFoldDB" id="A0AAW3N2T6"/>
<evidence type="ECO:0000313" key="2">
    <source>
        <dbReference type="Proteomes" id="UP000056453"/>
    </source>
</evidence>
<evidence type="ECO:0000313" key="1">
    <source>
        <dbReference type="EMBL" id="KVP98306.1"/>
    </source>
</evidence>
<accession>A0AAW3N2T6</accession>
<proteinExistence type="predicted"/>
<comment type="caution">
    <text evidence="1">The sequence shown here is derived from an EMBL/GenBank/DDBJ whole genome shotgun (WGS) entry which is preliminary data.</text>
</comment>
<sequence>METELIEVIMQFTFWCVLADGRECALDTSNIFEAPRRARKLDAVACYCKNPATGKSFKVAM</sequence>